<feature type="active site" description="Proton donor" evidence="4">
    <location>
        <position position="54"/>
    </location>
</feature>
<dbReference type="PROSITE" id="PS00062">
    <property type="entry name" value="ALDOKETO_REDUCTASE_2"/>
    <property type="match status" value="1"/>
</dbReference>
<dbReference type="KEGG" id="broo:brsh051_22750"/>
<dbReference type="CDD" id="cd19071">
    <property type="entry name" value="AKR_AKR1-5-like"/>
    <property type="match status" value="1"/>
</dbReference>
<dbReference type="PIRSF" id="PIRSF000097">
    <property type="entry name" value="AKR"/>
    <property type="match status" value="1"/>
</dbReference>
<dbReference type="InterPro" id="IPR023210">
    <property type="entry name" value="NADP_OxRdtase_dom"/>
</dbReference>
<evidence type="ECO:0000259" key="7">
    <source>
        <dbReference type="Pfam" id="PF00248"/>
    </source>
</evidence>
<dbReference type="FunFam" id="3.20.20.100:FF:000002">
    <property type="entry name" value="2,5-diketo-D-gluconic acid reductase A"/>
    <property type="match status" value="1"/>
</dbReference>
<keyword evidence="3" id="KW-0560">Oxidoreductase</keyword>
<dbReference type="SUPFAM" id="SSF51430">
    <property type="entry name" value="NAD(P)-linked oxidoreductase"/>
    <property type="match status" value="1"/>
</dbReference>
<evidence type="ECO:0000256" key="6">
    <source>
        <dbReference type="PIRSR" id="PIRSR000097-3"/>
    </source>
</evidence>
<proteinExistence type="inferred from homology"/>
<evidence type="ECO:0000256" key="4">
    <source>
        <dbReference type="PIRSR" id="PIRSR000097-1"/>
    </source>
</evidence>
<comment type="similarity">
    <text evidence="1">Belongs to the aldo/keto reductase family.</text>
</comment>
<evidence type="ECO:0000256" key="5">
    <source>
        <dbReference type="PIRSR" id="PIRSR000097-2"/>
    </source>
</evidence>
<dbReference type="PROSITE" id="PS00063">
    <property type="entry name" value="ALDOKETO_REDUCTASE_3"/>
    <property type="match status" value="1"/>
</dbReference>
<dbReference type="AlphaFoldDB" id="A0AAN0MI88"/>
<keyword evidence="2" id="KW-0521">NADP</keyword>
<dbReference type="InterPro" id="IPR020471">
    <property type="entry name" value="AKR"/>
</dbReference>
<accession>A0AAN0MI88</accession>
<gene>
    <name evidence="8" type="ORF">brsh051_22750</name>
</gene>
<dbReference type="PROSITE" id="PS00798">
    <property type="entry name" value="ALDOKETO_REDUCTASE_1"/>
    <property type="match status" value="1"/>
</dbReference>
<name>A0AAN0MI88_9ACTN</name>
<sequence length="279" mass="30543">MSSAVPSPLIEMAGGVLIPQLGFGTYKATSSEAYSSVRAALDAGYRHIDTAEMYGNEPDVGRAIADSGLARDEVFITSKLNNPFHEPAAARRSFAQTLEDLQVEAVDLFLIHWPMAKTTDYVATWRTMLEFQADGRARAVGVSNFEQKHLRAIIDATGVKPALNQIEIHPYLAQRELVDFDTELGIVTASWSPLGRGALLTDPVLTSIADELGRSTAQVIIRWHLQRGLVVIPKSVHPERIASNADVFDFELSDDQMARINSLDRGQRTGSSPDNVELA</sequence>
<evidence type="ECO:0000313" key="9">
    <source>
        <dbReference type="Proteomes" id="UP001431656"/>
    </source>
</evidence>
<dbReference type="Proteomes" id="UP001431656">
    <property type="component" value="Chromosome"/>
</dbReference>
<evidence type="ECO:0000256" key="3">
    <source>
        <dbReference type="ARBA" id="ARBA00023002"/>
    </source>
</evidence>
<dbReference type="GO" id="GO:0016616">
    <property type="term" value="F:oxidoreductase activity, acting on the CH-OH group of donors, NAD or NADP as acceptor"/>
    <property type="evidence" value="ECO:0007669"/>
    <property type="project" value="UniProtKB-ARBA"/>
</dbReference>
<protein>
    <submittedName>
        <fullName evidence="8">Aldo/keto reductase</fullName>
    </submittedName>
</protein>
<evidence type="ECO:0000313" key="8">
    <source>
        <dbReference type="EMBL" id="BEH02994.1"/>
    </source>
</evidence>
<dbReference type="InterPro" id="IPR036812">
    <property type="entry name" value="NAD(P)_OxRdtase_dom_sf"/>
</dbReference>
<feature type="site" description="Lowers pKa of active site Tyr" evidence="6">
    <location>
        <position position="79"/>
    </location>
</feature>
<keyword evidence="9" id="KW-1185">Reference proteome</keyword>
<dbReference type="PANTHER" id="PTHR43827:SF3">
    <property type="entry name" value="NADP-DEPENDENT OXIDOREDUCTASE DOMAIN-CONTAINING PROTEIN"/>
    <property type="match status" value="1"/>
</dbReference>
<organism evidence="8 9">
    <name type="scientific">Brooklawnia propionicigenes</name>
    <dbReference type="NCBI Taxonomy" id="3041175"/>
    <lineage>
        <taxon>Bacteria</taxon>
        <taxon>Bacillati</taxon>
        <taxon>Actinomycetota</taxon>
        <taxon>Actinomycetes</taxon>
        <taxon>Propionibacteriales</taxon>
        <taxon>Propionibacteriaceae</taxon>
        <taxon>Brooklawnia</taxon>
    </lineage>
</organism>
<dbReference type="RefSeq" id="WP_286265088.1">
    <property type="nucleotide sequence ID" value="NZ_AP028056.1"/>
</dbReference>
<dbReference type="PRINTS" id="PR00069">
    <property type="entry name" value="ALDKETRDTASE"/>
</dbReference>
<dbReference type="Pfam" id="PF00248">
    <property type="entry name" value="Aldo_ket_red"/>
    <property type="match status" value="1"/>
</dbReference>
<feature type="domain" description="NADP-dependent oxidoreductase" evidence="7">
    <location>
        <begin position="21"/>
        <end position="264"/>
    </location>
</feature>
<dbReference type="PANTHER" id="PTHR43827">
    <property type="entry name" value="2,5-DIKETO-D-GLUCONIC ACID REDUCTASE"/>
    <property type="match status" value="1"/>
</dbReference>
<dbReference type="Gene3D" id="3.20.20.100">
    <property type="entry name" value="NADP-dependent oxidoreductase domain"/>
    <property type="match status" value="1"/>
</dbReference>
<evidence type="ECO:0000256" key="1">
    <source>
        <dbReference type="ARBA" id="ARBA00007905"/>
    </source>
</evidence>
<dbReference type="EMBL" id="AP028056">
    <property type="protein sequence ID" value="BEH02994.1"/>
    <property type="molecule type" value="Genomic_DNA"/>
</dbReference>
<dbReference type="InterPro" id="IPR018170">
    <property type="entry name" value="Aldo/ket_reductase_CS"/>
</dbReference>
<evidence type="ECO:0000256" key="2">
    <source>
        <dbReference type="ARBA" id="ARBA00022857"/>
    </source>
</evidence>
<reference evidence="8" key="1">
    <citation type="journal article" date="2024" name="Int. J. Syst. Evol. Microbiol.">
        <title>Brooklawnia propionicigenes sp. nov., a facultatively anaerobic, propionate-producing bacterium isolated from a methanogenic reactor treating waste from cattle farms.</title>
        <authorList>
            <person name="Akita Y."/>
            <person name="Ueki A."/>
            <person name="Tonouchi A."/>
            <person name="Sugawara Y."/>
            <person name="Honma S."/>
            <person name="Kaku N."/>
            <person name="Ueki K."/>
        </authorList>
    </citation>
    <scope>NUCLEOTIDE SEQUENCE</scope>
    <source>
        <strain evidence="8">SH051</strain>
    </source>
</reference>
<feature type="binding site" evidence="5">
    <location>
        <position position="112"/>
    </location>
    <ligand>
        <name>substrate</name>
    </ligand>
</feature>